<dbReference type="PANTHER" id="PTHR33362">
    <property type="entry name" value="SIALIC ACID TRAP TRANSPORTER PERMEASE PROTEIN SIAT-RELATED"/>
    <property type="match status" value="1"/>
</dbReference>
<dbReference type="NCBIfam" id="TIGR00786">
    <property type="entry name" value="dctM"/>
    <property type="match status" value="1"/>
</dbReference>
<evidence type="ECO:0000259" key="8">
    <source>
        <dbReference type="Pfam" id="PF06808"/>
    </source>
</evidence>
<dbReference type="PANTHER" id="PTHR33362:SF4">
    <property type="entry name" value="2,3-DIKETO-L-GULONATE TRAP TRANSPORTER LARGE PERMEASE PROTEIN YIAN"/>
    <property type="match status" value="1"/>
</dbReference>
<dbReference type="AlphaFoldDB" id="A0AB94IW76"/>
<evidence type="ECO:0000256" key="5">
    <source>
        <dbReference type="ARBA" id="ARBA00022989"/>
    </source>
</evidence>
<organism evidence="9 10">
    <name type="scientific">Fretibacterium fastidiosum</name>
    <dbReference type="NCBI Taxonomy" id="651822"/>
    <lineage>
        <taxon>Bacteria</taxon>
        <taxon>Thermotogati</taxon>
        <taxon>Synergistota</taxon>
        <taxon>Synergistia</taxon>
        <taxon>Synergistales</taxon>
        <taxon>Aminobacteriaceae</taxon>
        <taxon>Fretibacterium</taxon>
    </lineage>
</organism>
<dbReference type="Pfam" id="PF06808">
    <property type="entry name" value="DctM"/>
    <property type="match status" value="1"/>
</dbReference>
<evidence type="ECO:0000313" key="9">
    <source>
        <dbReference type="EMBL" id="CBL27998.1"/>
    </source>
</evidence>
<proteinExistence type="predicted"/>
<feature type="transmembrane region" description="Helical" evidence="7">
    <location>
        <begin position="174"/>
        <end position="196"/>
    </location>
</feature>
<keyword evidence="10" id="KW-1185">Reference proteome</keyword>
<evidence type="ECO:0000313" key="10">
    <source>
        <dbReference type="Proteomes" id="UP000008957"/>
    </source>
</evidence>
<name>A0AB94IW76_9BACT</name>
<reference evidence="9 10" key="2">
    <citation type="submission" date="2010-03" db="EMBL/GenBank/DDBJ databases">
        <authorList>
            <person name="Pajon A."/>
        </authorList>
    </citation>
    <scope>NUCLEOTIDE SEQUENCE [LARGE SCALE GENOMIC DNA]</scope>
    <source>
        <strain evidence="9 10">SGP1</strain>
    </source>
</reference>
<feature type="transmembrane region" description="Helical" evidence="7">
    <location>
        <begin position="51"/>
        <end position="74"/>
    </location>
</feature>
<feature type="domain" description="TRAP C4-dicarboxylate transport system permease DctM subunit" evidence="8">
    <location>
        <begin position="10"/>
        <end position="418"/>
    </location>
</feature>
<feature type="transmembrane region" description="Helical" evidence="7">
    <location>
        <begin position="346"/>
        <end position="371"/>
    </location>
</feature>
<protein>
    <submittedName>
        <fullName evidence="9">TRAP transporter, DctM subunit</fullName>
    </submittedName>
</protein>
<evidence type="ECO:0000256" key="4">
    <source>
        <dbReference type="ARBA" id="ARBA00022692"/>
    </source>
</evidence>
<dbReference type="EMBL" id="FP929056">
    <property type="protein sequence ID" value="CBL27998.1"/>
    <property type="molecule type" value="Genomic_DNA"/>
</dbReference>
<dbReference type="PIRSF" id="PIRSF006066">
    <property type="entry name" value="HI0050"/>
    <property type="match status" value="1"/>
</dbReference>
<evidence type="ECO:0000256" key="7">
    <source>
        <dbReference type="SAM" id="Phobius"/>
    </source>
</evidence>
<accession>A0AB94IW76</accession>
<feature type="transmembrane region" description="Helical" evidence="7">
    <location>
        <begin position="217"/>
        <end position="239"/>
    </location>
</feature>
<keyword evidence="4 7" id="KW-0812">Transmembrane</keyword>
<gene>
    <name evidence="9" type="ORF">SY1_06210</name>
</gene>
<dbReference type="GO" id="GO:0005886">
    <property type="term" value="C:plasma membrane"/>
    <property type="evidence" value="ECO:0007669"/>
    <property type="project" value="UniProtKB-SubCell"/>
</dbReference>
<dbReference type="InterPro" id="IPR004681">
    <property type="entry name" value="TRAP_DctM"/>
</dbReference>
<evidence type="ECO:0000256" key="1">
    <source>
        <dbReference type="ARBA" id="ARBA00004429"/>
    </source>
</evidence>
<sequence>MSPIALSAAIMLVLLFANVPVFASVVGACIAYFVSAPDTGFTAMMATQRIISGMQSVTMLAIPFFVATGVLMNYCGITGRMLQFCKVLTQHMYGGLGQVNITLSTLMGGMSGSSLADAAMEAQLLVPEMRKAGYSNGFASAITAASSMITPLIPPGIAAIIYGSITGTSIGRLFVAGILPAAVLCAAMMIIVSRFSRKNGIPRLSERRATIYELWEAFKPAFLPLCLPIIIIGGIRMGIFTPTEAGSIAIFYALLLGILYQEIRLDNILTCIKETVATTASIMLIVGAATCFSWILTWENIPQTMTAELIALCHNKYVFLLAVNVFLLAVGMFVEATAAQIVLAPMLAPVAVAFGIDPVHFGMIFIFNMAIGSITPPMGNLMFVTCGVTRCTTGDFIRECRVFYALLIIILMLMTYVPFLSTWLPNLLYGVR</sequence>
<dbReference type="InterPro" id="IPR010656">
    <property type="entry name" value="DctM"/>
</dbReference>
<feature type="transmembrane region" description="Helical" evidence="7">
    <location>
        <begin position="138"/>
        <end position="162"/>
    </location>
</feature>
<evidence type="ECO:0000256" key="3">
    <source>
        <dbReference type="ARBA" id="ARBA00022519"/>
    </source>
</evidence>
<feature type="transmembrane region" description="Helical" evidence="7">
    <location>
        <begin position="245"/>
        <end position="263"/>
    </location>
</feature>
<comment type="subcellular location">
    <subcellularLocation>
        <location evidence="1">Cell inner membrane</location>
        <topology evidence="1">Multi-pass membrane protein</topology>
    </subcellularLocation>
</comment>
<dbReference type="GO" id="GO:0022857">
    <property type="term" value="F:transmembrane transporter activity"/>
    <property type="evidence" value="ECO:0007669"/>
    <property type="project" value="TreeGrafter"/>
</dbReference>
<keyword evidence="3" id="KW-0997">Cell inner membrane</keyword>
<feature type="transmembrane region" description="Helical" evidence="7">
    <location>
        <begin position="402"/>
        <end position="424"/>
    </location>
</feature>
<dbReference type="KEGG" id="sbr:SY1_06210"/>
<evidence type="ECO:0000256" key="2">
    <source>
        <dbReference type="ARBA" id="ARBA00022475"/>
    </source>
</evidence>
<evidence type="ECO:0000256" key="6">
    <source>
        <dbReference type="ARBA" id="ARBA00023136"/>
    </source>
</evidence>
<keyword evidence="2" id="KW-1003">Cell membrane</keyword>
<keyword evidence="6 7" id="KW-0472">Membrane</keyword>
<dbReference type="Proteomes" id="UP000008957">
    <property type="component" value="Chromosome"/>
</dbReference>
<feature type="transmembrane region" description="Helical" evidence="7">
    <location>
        <begin position="317"/>
        <end position="334"/>
    </location>
</feature>
<reference evidence="10" key="1">
    <citation type="submission" date="2010-03" db="EMBL/GenBank/DDBJ databases">
        <title>The genome sequence of Synergistetes sp. SGP1.</title>
        <authorList>
            <consortium name="metaHIT consortium -- http://www.metahit.eu/"/>
            <person name="Pajon A."/>
            <person name="Turner K."/>
            <person name="Parkhill J."/>
            <person name="Wade W."/>
            <person name="Vartoukian S."/>
        </authorList>
    </citation>
    <scope>NUCLEOTIDE SEQUENCE [LARGE SCALE GENOMIC DNA]</scope>
    <source>
        <strain evidence="10">SGP1</strain>
    </source>
</reference>
<feature type="transmembrane region" description="Helical" evidence="7">
    <location>
        <begin position="275"/>
        <end position="297"/>
    </location>
</feature>
<dbReference type="RefSeq" id="WP_015556145.1">
    <property type="nucleotide sequence ID" value="NC_021038.1"/>
</dbReference>
<keyword evidence="5 7" id="KW-1133">Transmembrane helix</keyword>